<keyword evidence="2" id="KW-0378">Hydrolase</keyword>
<dbReference type="KEGG" id="cthd:CDO33_10315"/>
<dbReference type="RefSeq" id="WP_103082616.1">
    <property type="nucleotide sequence ID" value="NZ_CP021850.1"/>
</dbReference>
<keyword evidence="3" id="KW-0812">Transmembrane</keyword>
<evidence type="ECO:0000313" key="6">
    <source>
        <dbReference type="Proteomes" id="UP000236151"/>
    </source>
</evidence>
<protein>
    <submittedName>
        <fullName evidence="5">Metallophosphoesterase</fullName>
    </submittedName>
</protein>
<evidence type="ECO:0000256" key="2">
    <source>
        <dbReference type="ARBA" id="ARBA00022801"/>
    </source>
</evidence>
<comment type="caution">
    <text evidence="5">The sequence shown here is derived from an EMBL/GenBank/DDBJ whole genome shotgun (WGS) entry which is preliminary data.</text>
</comment>
<dbReference type="SUPFAM" id="SSF56300">
    <property type="entry name" value="Metallo-dependent phosphatases"/>
    <property type="match status" value="1"/>
</dbReference>
<dbReference type="PANTHER" id="PTHR31302:SF31">
    <property type="entry name" value="PHOSPHODIESTERASE YAEI"/>
    <property type="match status" value="1"/>
</dbReference>
<accession>A0A2K2F192</accession>
<evidence type="ECO:0000259" key="4">
    <source>
        <dbReference type="Pfam" id="PF00149"/>
    </source>
</evidence>
<proteinExistence type="predicted"/>
<dbReference type="PANTHER" id="PTHR31302">
    <property type="entry name" value="TRANSMEMBRANE PROTEIN WITH METALLOPHOSPHOESTERASE DOMAIN-RELATED"/>
    <property type="match status" value="1"/>
</dbReference>
<dbReference type="Proteomes" id="UP000236151">
    <property type="component" value="Unassembled WGS sequence"/>
</dbReference>
<dbReference type="GO" id="GO:0009245">
    <property type="term" value="P:lipid A biosynthetic process"/>
    <property type="evidence" value="ECO:0007669"/>
    <property type="project" value="TreeGrafter"/>
</dbReference>
<dbReference type="Gene3D" id="3.60.21.10">
    <property type="match status" value="1"/>
</dbReference>
<dbReference type="InterPro" id="IPR051158">
    <property type="entry name" value="Metallophosphoesterase_sf"/>
</dbReference>
<keyword evidence="1" id="KW-0479">Metal-binding</keyword>
<feature type="domain" description="Calcineurin-like phosphoesterase" evidence="4">
    <location>
        <begin position="39"/>
        <end position="216"/>
    </location>
</feature>
<dbReference type="InterPro" id="IPR004843">
    <property type="entry name" value="Calcineurin-like_PHP"/>
</dbReference>
<feature type="transmembrane region" description="Helical" evidence="3">
    <location>
        <begin position="6"/>
        <end position="27"/>
    </location>
</feature>
<reference evidence="5 6" key="1">
    <citation type="submission" date="2017-06" db="EMBL/GenBank/DDBJ databases">
        <title>Investigating the central metabolism of Clostridium thermosuccinogenes.</title>
        <authorList>
            <person name="Koendjbiharie J.G."/>
            <person name="van Kranenburg R."/>
        </authorList>
    </citation>
    <scope>NUCLEOTIDE SEQUENCE [LARGE SCALE GENOMIC DNA]</scope>
    <source>
        <strain evidence="5 6">DSM 5806</strain>
    </source>
</reference>
<evidence type="ECO:0000313" key="5">
    <source>
        <dbReference type="EMBL" id="PNT96356.1"/>
    </source>
</evidence>
<dbReference type="AlphaFoldDB" id="A0A2K2F192"/>
<keyword evidence="6" id="KW-1185">Reference proteome</keyword>
<dbReference type="InterPro" id="IPR029052">
    <property type="entry name" value="Metallo-depent_PP-like"/>
</dbReference>
<keyword evidence="3" id="KW-0472">Membrane</keyword>
<dbReference type="GO" id="GO:0016020">
    <property type="term" value="C:membrane"/>
    <property type="evidence" value="ECO:0007669"/>
    <property type="project" value="GOC"/>
</dbReference>
<dbReference type="GO" id="GO:0008758">
    <property type="term" value="F:UDP-2,3-diacylglucosamine hydrolase activity"/>
    <property type="evidence" value="ECO:0007669"/>
    <property type="project" value="TreeGrafter"/>
</dbReference>
<keyword evidence="3" id="KW-1133">Transmembrane helix</keyword>
<dbReference type="Pfam" id="PF00149">
    <property type="entry name" value="Metallophos"/>
    <property type="match status" value="1"/>
</dbReference>
<evidence type="ECO:0000256" key="1">
    <source>
        <dbReference type="ARBA" id="ARBA00022723"/>
    </source>
</evidence>
<name>A0A2K2F192_9CLOT</name>
<sequence length="278" mass="31431">MHYLYVFLGLLAAALIYMYMEASFVKVDHIRLTKSKKGLKILQISDIHINMLRVSAKKVASVIERENPDIIVMTGDYVQRPSDIPAFLEFVDGIRSSRPIYACLGNHDYYAFYNNKSELKKFMDQMENHGITVLENKSAFFKKGDNIYNIIGVGDIRSDADDIDKALASSEANSSGDGIPSAGKRPVKIALVHNPDAVLKFPRGSVDYMLCGHFHGGQIWAPFDLEFRMLRSEKLCRMGIKRGLHKVNSINLYINRGLGNVCVPLRFMSRPEITVFYL</sequence>
<dbReference type="EMBL" id="NIOJ01000050">
    <property type="protein sequence ID" value="PNT96356.1"/>
    <property type="molecule type" value="Genomic_DNA"/>
</dbReference>
<dbReference type="OrthoDB" id="9780884at2"/>
<evidence type="ECO:0000256" key="3">
    <source>
        <dbReference type="SAM" id="Phobius"/>
    </source>
</evidence>
<dbReference type="CDD" id="cd07385">
    <property type="entry name" value="MPP_YkuE_C"/>
    <property type="match status" value="1"/>
</dbReference>
<organism evidence="5 6">
    <name type="scientific">Clostridium thermosuccinogenes</name>
    <dbReference type="NCBI Taxonomy" id="84032"/>
    <lineage>
        <taxon>Bacteria</taxon>
        <taxon>Bacillati</taxon>
        <taxon>Bacillota</taxon>
        <taxon>Clostridia</taxon>
        <taxon>Eubacteriales</taxon>
        <taxon>Clostridiaceae</taxon>
        <taxon>Clostridium</taxon>
    </lineage>
</organism>
<dbReference type="GO" id="GO:0046872">
    <property type="term" value="F:metal ion binding"/>
    <property type="evidence" value="ECO:0007669"/>
    <property type="project" value="UniProtKB-KW"/>
</dbReference>
<gene>
    <name evidence="5" type="ORF">CDQ84_15335</name>
</gene>